<evidence type="ECO:0000313" key="3">
    <source>
        <dbReference type="Proteomes" id="UP000653644"/>
    </source>
</evidence>
<name>A0ABQ3CHJ4_9ACTN</name>
<dbReference type="SUPFAM" id="SSF51905">
    <property type="entry name" value="FAD/NAD(P)-binding domain"/>
    <property type="match status" value="1"/>
</dbReference>
<keyword evidence="3" id="KW-1185">Reference proteome</keyword>
<gene>
    <name evidence="2" type="ORF">GCM10010345_20490</name>
</gene>
<proteinExistence type="predicted"/>
<feature type="compositionally biased region" description="Low complexity" evidence="1">
    <location>
        <begin position="9"/>
        <end position="23"/>
    </location>
</feature>
<evidence type="ECO:0000256" key="1">
    <source>
        <dbReference type="SAM" id="MobiDB-lite"/>
    </source>
</evidence>
<dbReference type="InterPro" id="IPR036188">
    <property type="entry name" value="FAD/NAD-bd_sf"/>
</dbReference>
<protein>
    <recommendedName>
        <fullName evidence="4">Amine oxidase domain-containing protein</fullName>
    </recommendedName>
</protein>
<evidence type="ECO:0000313" key="2">
    <source>
        <dbReference type="EMBL" id="GHA15740.1"/>
    </source>
</evidence>
<organism evidence="2 3">
    <name type="scientific">Streptomyces canarius</name>
    <dbReference type="NCBI Taxonomy" id="285453"/>
    <lineage>
        <taxon>Bacteria</taxon>
        <taxon>Bacillati</taxon>
        <taxon>Actinomycetota</taxon>
        <taxon>Actinomycetes</taxon>
        <taxon>Kitasatosporales</taxon>
        <taxon>Streptomycetaceae</taxon>
        <taxon>Streptomyces</taxon>
    </lineage>
</organism>
<comment type="caution">
    <text evidence="2">The sequence shown here is derived from an EMBL/GenBank/DDBJ whole genome shotgun (WGS) entry which is preliminary data.</text>
</comment>
<dbReference type="PRINTS" id="PR00419">
    <property type="entry name" value="ADXRDTASE"/>
</dbReference>
<evidence type="ECO:0008006" key="4">
    <source>
        <dbReference type="Google" id="ProtNLM"/>
    </source>
</evidence>
<dbReference type="Gene3D" id="3.50.50.60">
    <property type="entry name" value="FAD/NAD(P)-binding domain"/>
    <property type="match status" value="1"/>
</dbReference>
<feature type="region of interest" description="Disordered" evidence="1">
    <location>
        <begin position="1"/>
        <end position="29"/>
    </location>
</feature>
<sequence>MTAAEPLDGTRPGRGPAGPDTAGAPGGRCVDGARPTAAVVGGGLAGLAAATALAERGVAVTVYERQPYLGRRAGAGRPPCGAAPR</sequence>
<dbReference type="EMBL" id="BMVN01000005">
    <property type="protein sequence ID" value="GHA15740.1"/>
    <property type="molecule type" value="Genomic_DNA"/>
</dbReference>
<accession>A0ABQ3CHJ4</accession>
<dbReference type="Proteomes" id="UP000653644">
    <property type="component" value="Unassembled WGS sequence"/>
</dbReference>
<dbReference type="Pfam" id="PF13450">
    <property type="entry name" value="NAD_binding_8"/>
    <property type="match status" value="1"/>
</dbReference>
<reference evidence="3" key="1">
    <citation type="journal article" date="2019" name="Int. J. Syst. Evol. Microbiol.">
        <title>The Global Catalogue of Microorganisms (GCM) 10K type strain sequencing project: providing services to taxonomists for standard genome sequencing and annotation.</title>
        <authorList>
            <consortium name="The Broad Institute Genomics Platform"/>
            <consortium name="The Broad Institute Genome Sequencing Center for Infectious Disease"/>
            <person name="Wu L."/>
            <person name="Ma J."/>
        </authorList>
    </citation>
    <scope>NUCLEOTIDE SEQUENCE [LARGE SCALE GENOMIC DNA]</scope>
    <source>
        <strain evidence="3">JCM 4733</strain>
    </source>
</reference>